<dbReference type="EMBL" id="PP931174">
    <property type="protein sequence ID" value="XCH45222.1"/>
    <property type="molecule type" value="Genomic_DNA"/>
</dbReference>
<evidence type="ECO:0000313" key="1">
    <source>
        <dbReference type="EMBL" id="XCH45222.1"/>
    </source>
</evidence>
<proteinExistence type="predicted"/>
<protein>
    <submittedName>
        <fullName evidence="1">Uncharacterized protein</fullName>
    </submittedName>
</protein>
<organism evidence="1">
    <name type="scientific">Mammaliicoccus phage MSShimriz1</name>
    <dbReference type="NCBI Taxonomy" id="3230127"/>
    <lineage>
        <taxon>Viruses</taxon>
    </lineage>
</organism>
<sequence length="31" mass="3680">MHNVLKYHGVGYLAYNLITMDWIVCKLIQDK</sequence>
<accession>A0AAU8GS54</accession>
<name>A0AAU8GS54_9VIRU</name>
<reference evidence="1" key="1">
    <citation type="submission" date="2024-06" db="EMBL/GenBank/DDBJ databases">
        <authorList>
            <person name="Ashkenazi R."/>
            <person name="Lipszyc R.R."/>
            <person name="Braunstein R."/>
            <person name="Yerushalmy O."/>
            <person name="Alkalay-Oren S."/>
            <person name="Coppenhagn-Glazer S."/>
            <person name="Hazan R."/>
        </authorList>
    </citation>
    <scope>NUCLEOTIDE SEQUENCE</scope>
</reference>